<organism evidence="4 5">
    <name type="scientific">Sorangium cellulosum</name>
    <name type="common">Polyangium cellulosum</name>
    <dbReference type="NCBI Taxonomy" id="56"/>
    <lineage>
        <taxon>Bacteria</taxon>
        <taxon>Pseudomonadati</taxon>
        <taxon>Myxococcota</taxon>
        <taxon>Polyangia</taxon>
        <taxon>Polyangiales</taxon>
        <taxon>Polyangiaceae</taxon>
        <taxon>Sorangium</taxon>
    </lineage>
</organism>
<feature type="compositionally biased region" description="Gly residues" evidence="1">
    <location>
        <begin position="27"/>
        <end position="37"/>
    </location>
</feature>
<comment type="caution">
    <text evidence="4">The sequence shown here is derived from an EMBL/GenBank/DDBJ whole genome shotgun (WGS) entry which is preliminary data.</text>
</comment>
<sequence length="499" mass="51696">MYVLGCFVLGTIAAAAAGCGGDDEGVGGESGTGGAGGATSSTTSSSTSNSVTTTGAGGEEGDGNDSIETAESIEIDADAVQETLDPVDADQDFYRFTGTKGQVLYVLTDAKPEADENDPRYPDLVVSLLDAQGEQIARNDDPPQGGNDSRLITVLPADGDYYLLVEECTSALGASSCAPADGIENFDYAIGISSLDAAAADDDSLIEDREPNDEEAQALPLHYEALDDDTGYYTTFLIGDFETATDVDVYSFMLPETPASEHGLKATFLLSAPPGADGSGSTVDVSEITVFDAADLTTPYAKIDPSKGGSIEVPVKAGAEAEYLVFVKRPQGEVGANDFYVLLHNRLEISGREAEDLTNNLATTPEGDLYSFEIGGGGLVYTVDGELSEAVTPDADHYALPVPEGADATWKVSAFCGAQRHGSGLREFTLTLLNGDGTEIGSDYTATESETADLEITGVDLPASPAENRLIALVSAGTPAADVASRSYDCVFGFIPGAD</sequence>
<feature type="chain" id="PRO_5007567094" description="Peptidase C-terminal archaeal/bacterial domain-containing protein" evidence="2">
    <location>
        <begin position="18"/>
        <end position="499"/>
    </location>
</feature>
<feature type="region of interest" description="Disordered" evidence="1">
    <location>
        <begin position="27"/>
        <end position="66"/>
    </location>
</feature>
<proteinExistence type="predicted"/>
<evidence type="ECO:0000256" key="2">
    <source>
        <dbReference type="SAM" id="SignalP"/>
    </source>
</evidence>
<reference evidence="4 5" key="1">
    <citation type="submission" date="2014-02" db="EMBL/GenBank/DDBJ databases">
        <title>The small core and large imbalanced accessory genome model reveals a collaborative survival strategy of Sorangium cellulosum strains in nature.</title>
        <authorList>
            <person name="Han K."/>
            <person name="Peng R."/>
            <person name="Blom J."/>
            <person name="Li Y.-Z."/>
        </authorList>
    </citation>
    <scope>NUCLEOTIDE SEQUENCE [LARGE SCALE GENOMIC DNA]</scope>
    <source>
        <strain evidence="4 5">So0008-312</strain>
    </source>
</reference>
<evidence type="ECO:0000259" key="3">
    <source>
        <dbReference type="Pfam" id="PF04151"/>
    </source>
</evidence>
<protein>
    <recommendedName>
        <fullName evidence="3">Peptidase C-terminal archaeal/bacterial domain-containing protein</fullName>
    </recommendedName>
</protein>
<dbReference type="EMBL" id="JEMA01000489">
    <property type="protein sequence ID" value="KYF69247.1"/>
    <property type="molecule type" value="Genomic_DNA"/>
</dbReference>
<dbReference type="Gene3D" id="2.60.120.380">
    <property type="match status" value="1"/>
</dbReference>
<dbReference type="Proteomes" id="UP000075260">
    <property type="component" value="Unassembled WGS sequence"/>
</dbReference>
<evidence type="ECO:0000256" key="1">
    <source>
        <dbReference type="SAM" id="MobiDB-lite"/>
    </source>
</evidence>
<dbReference type="Pfam" id="PF04151">
    <property type="entry name" value="PPC"/>
    <property type="match status" value="1"/>
</dbReference>
<accession>A0A150QMM0</accession>
<feature type="domain" description="Peptidase C-terminal archaeal/bacterial" evidence="3">
    <location>
        <begin position="90"/>
        <end position="166"/>
    </location>
</feature>
<feature type="compositionally biased region" description="Low complexity" evidence="1">
    <location>
        <begin position="38"/>
        <end position="54"/>
    </location>
</feature>
<keyword evidence="2" id="KW-0732">Signal</keyword>
<evidence type="ECO:0000313" key="4">
    <source>
        <dbReference type="EMBL" id="KYF69247.1"/>
    </source>
</evidence>
<gene>
    <name evidence="4" type="ORF">BE15_03115</name>
</gene>
<evidence type="ECO:0000313" key="5">
    <source>
        <dbReference type="Proteomes" id="UP000075260"/>
    </source>
</evidence>
<dbReference type="AlphaFoldDB" id="A0A150QMM0"/>
<name>A0A150QMM0_SORCE</name>
<feature type="signal peptide" evidence="2">
    <location>
        <begin position="1"/>
        <end position="17"/>
    </location>
</feature>
<dbReference type="InterPro" id="IPR007280">
    <property type="entry name" value="Peptidase_C_arc/bac"/>
</dbReference>
<dbReference type="OrthoDB" id="5495086at2"/>